<name>A0A0A8YBN2_ARUDO</name>
<accession>A0A0A8YBN2</accession>
<feature type="compositionally biased region" description="Basic and acidic residues" evidence="1">
    <location>
        <begin position="44"/>
        <end position="68"/>
    </location>
</feature>
<evidence type="ECO:0000256" key="1">
    <source>
        <dbReference type="SAM" id="MobiDB-lite"/>
    </source>
</evidence>
<organism evidence="2">
    <name type="scientific">Arundo donax</name>
    <name type="common">Giant reed</name>
    <name type="synonym">Donax arundinaceus</name>
    <dbReference type="NCBI Taxonomy" id="35708"/>
    <lineage>
        <taxon>Eukaryota</taxon>
        <taxon>Viridiplantae</taxon>
        <taxon>Streptophyta</taxon>
        <taxon>Embryophyta</taxon>
        <taxon>Tracheophyta</taxon>
        <taxon>Spermatophyta</taxon>
        <taxon>Magnoliopsida</taxon>
        <taxon>Liliopsida</taxon>
        <taxon>Poales</taxon>
        <taxon>Poaceae</taxon>
        <taxon>PACMAD clade</taxon>
        <taxon>Arundinoideae</taxon>
        <taxon>Arundineae</taxon>
        <taxon>Arundo</taxon>
    </lineage>
</organism>
<evidence type="ECO:0000313" key="2">
    <source>
        <dbReference type="EMBL" id="JAD23374.1"/>
    </source>
</evidence>
<sequence>MSGQQEMCCRRWHRKQCNSCPGLLAPPHLQQAAPSMADGGGNEAGEREAGGRGGEFLEERGREAEQLV</sequence>
<reference evidence="2" key="1">
    <citation type="submission" date="2014-09" db="EMBL/GenBank/DDBJ databases">
        <authorList>
            <person name="Magalhaes I.L.F."/>
            <person name="Oliveira U."/>
            <person name="Santos F.R."/>
            <person name="Vidigal T.H.D.A."/>
            <person name="Brescovit A.D."/>
            <person name="Santos A.J."/>
        </authorList>
    </citation>
    <scope>NUCLEOTIDE SEQUENCE</scope>
    <source>
        <tissue evidence="2">Shoot tissue taken approximately 20 cm above the soil surface</tissue>
    </source>
</reference>
<protein>
    <submittedName>
        <fullName evidence="2">Uncharacterized protein</fullName>
    </submittedName>
</protein>
<proteinExistence type="predicted"/>
<dbReference type="AlphaFoldDB" id="A0A0A8YBN2"/>
<dbReference type="EMBL" id="GBRH01274521">
    <property type="protein sequence ID" value="JAD23374.1"/>
    <property type="molecule type" value="Transcribed_RNA"/>
</dbReference>
<feature type="region of interest" description="Disordered" evidence="1">
    <location>
        <begin position="23"/>
        <end position="68"/>
    </location>
</feature>
<reference evidence="2" key="2">
    <citation type="journal article" date="2015" name="Data Brief">
        <title>Shoot transcriptome of the giant reed, Arundo donax.</title>
        <authorList>
            <person name="Barrero R.A."/>
            <person name="Guerrero F.D."/>
            <person name="Moolhuijzen P."/>
            <person name="Goolsby J.A."/>
            <person name="Tidwell J."/>
            <person name="Bellgard S.E."/>
            <person name="Bellgard M.I."/>
        </authorList>
    </citation>
    <scope>NUCLEOTIDE SEQUENCE</scope>
    <source>
        <tissue evidence="2">Shoot tissue taken approximately 20 cm above the soil surface</tissue>
    </source>
</reference>